<accession>A0ACB8NW24</accession>
<protein>
    <submittedName>
        <fullName evidence="1">Isoaspartyl peptidase/L-asparaginase 1</fullName>
    </submittedName>
</protein>
<evidence type="ECO:0000313" key="2">
    <source>
        <dbReference type="Proteomes" id="UP000829398"/>
    </source>
</evidence>
<proteinExistence type="predicted"/>
<dbReference type="Proteomes" id="UP000829398">
    <property type="component" value="Chromosome 1"/>
</dbReference>
<comment type="caution">
    <text evidence="1">The sequence shown here is derived from an EMBL/GenBank/DDBJ whole genome shotgun (WGS) entry which is preliminary data.</text>
</comment>
<dbReference type="EMBL" id="CM039170">
    <property type="protein sequence ID" value="KAH9801710.1"/>
    <property type="molecule type" value="Genomic_DNA"/>
</dbReference>
<gene>
    <name evidence="1" type="ORF">KPL71_001124</name>
</gene>
<organism evidence="1 2">
    <name type="scientific">Citrus sinensis</name>
    <name type="common">Sweet orange</name>
    <name type="synonym">Citrus aurantium var. sinensis</name>
    <dbReference type="NCBI Taxonomy" id="2711"/>
    <lineage>
        <taxon>Eukaryota</taxon>
        <taxon>Viridiplantae</taxon>
        <taxon>Streptophyta</taxon>
        <taxon>Embryophyta</taxon>
        <taxon>Tracheophyta</taxon>
        <taxon>Spermatophyta</taxon>
        <taxon>Magnoliopsida</taxon>
        <taxon>eudicotyledons</taxon>
        <taxon>Gunneridae</taxon>
        <taxon>Pentapetalae</taxon>
        <taxon>rosids</taxon>
        <taxon>malvids</taxon>
        <taxon>Sapindales</taxon>
        <taxon>Rutaceae</taxon>
        <taxon>Aurantioideae</taxon>
        <taxon>Citrus</taxon>
    </lineage>
</organism>
<reference evidence="2" key="1">
    <citation type="journal article" date="2023" name="Hortic. Res.">
        <title>A chromosome-level phased genome enabling allele-level studies in sweet orange: a case study on citrus Huanglongbing tolerance.</title>
        <authorList>
            <person name="Wu B."/>
            <person name="Yu Q."/>
            <person name="Deng Z."/>
            <person name="Duan Y."/>
            <person name="Luo F."/>
            <person name="Gmitter F. Jr."/>
        </authorList>
    </citation>
    <scope>NUCLEOTIDE SEQUENCE [LARGE SCALE GENOMIC DNA]</scope>
    <source>
        <strain evidence="2">cv. Valencia</strain>
    </source>
</reference>
<keyword evidence="2" id="KW-1185">Reference proteome</keyword>
<sequence length="305" mass="32832">MMGGSCYDLRVMTTVDLLPVTTRNHKSRQGISNFGAQEMMTAKETKLWCMGVDGSGQSSDGSGQSSDGSGQSSDSSDRRGFGCVGGVVDLGILCLINKELVGRENGMGDRSTRLSMRHFGDYASGEPPTTLHHGWKYKEMWSEAFAREQGVETIDSNHFITPENIERLKQEKKAKRVQIDYSQPIQKDVENELPAVSGGKIGDTPIIGSGTYANNLCAVSATGKGEAIIRHTVARDVAAVMEFKGLSLKEASGCVIEECVPRGNVGLIVVSASSEVTMPFNTTGMFRACATEDGYSHIGIWTSVE</sequence>
<name>A0ACB8NW24_CITSI</name>
<evidence type="ECO:0000313" key="1">
    <source>
        <dbReference type="EMBL" id="KAH9801710.1"/>
    </source>
</evidence>